<accession>A0A484FWW0</accession>
<gene>
    <name evidence="1" type="ORF">Cob_v004574</name>
</gene>
<protein>
    <submittedName>
        <fullName evidence="1">Uncharacterized protein</fullName>
    </submittedName>
</protein>
<dbReference type="EMBL" id="AMCV02000010">
    <property type="protein sequence ID" value="TDZ22510.1"/>
    <property type="molecule type" value="Genomic_DNA"/>
</dbReference>
<dbReference type="OrthoDB" id="4424523at2759"/>
<sequence length="282" mass="31838">MGRVDQLESFQIVGGQLGQGHVYGCFVGHCVEGSRAPLKPELLNPLHGTSSPVASTDRRHLSRNIRAGTTETVYSNMTLPFEGLYRWGFYLYRATYDDQPLWERYISGLRQRAMDVIAADASDKVAEMQQCFRITVIEDKDTLDGKSIEEVQQRFNNWVHGLSDDADEEHEIPPSIKRDYVRFYYCLFVDAACLASMDDTQEEGVAPFVKVITTEMLNVPVDEDDEWEPEGEEGTVEYDWIGTGSIDSADGQRSTRGVDEVRVDNGKCGTRLFGMQQQDHSD</sequence>
<dbReference type="STRING" id="1213857.A0A484FWW0"/>
<evidence type="ECO:0000313" key="2">
    <source>
        <dbReference type="Proteomes" id="UP000014480"/>
    </source>
</evidence>
<comment type="caution">
    <text evidence="1">The sequence shown here is derived from an EMBL/GenBank/DDBJ whole genome shotgun (WGS) entry which is preliminary data.</text>
</comment>
<name>A0A484FWW0_COLOR</name>
<evidence type="ECO:0000313" key="1">
    <source>
        <dbReference type="EMBL" id="TDZ22510.1"/>
    </source>
</evidence>
<proteinExistence type="predicted"/>
<dbReference type="AlphaFoldDB" id="A0A484FWW0"/>
<dbReference type="Proteomes" id="UP000014480">
    <property type="component" value="Unassembled WGS sequence"/>
</dbReference>
<keyword evidence="2" id="KW-1185">Reference proteome</keyword>
<organism evidence="1 2">
    <name type="scientific">Colletotrichum orbiculare (strain 104-T / ATCC 96160 / CBS 514.97 / LARS 414 / MAFF 240422)</name>
    <name type="common">Cucumber anthracnose fungus</name>
    <name type="synonym">Colletotrichum lagenarium</name>
    <dbReference type="NCBI Taxonomy" id="1213857"/>
    <lineage>
        <taxon>Eukaryota</taxon>
        <taxon>Fungi</taxon>
        <taxon>Dikarya</taxon>
        <taxon>Ascomycota</taxon>
        <taxon>Pezizomycotina</taxon>
        <taxon>Sordariomycetes</taxon>
        <taxon>Hypocreomycetidae</taxon>
        <taxon>Glomerellales</taxon>
        <taxon>Glomerellaceae</taxon>
        <taxon>Colletotrichum</taxon>
        <taxon>Colletotrichum orbiculare species complex</taxon>
    </lineage>
</organism>
<reference evidence="2" key="1">
    <citation type="journal article" date="2013" name="New Phytol.">
        <title>Comparative genomic and transcriptomic analyses reveal the hemibiotrophic stage shift of Colletotrichum fungi.</title>
        <authorList>
            <person name="Gan P."/>
            <person name="Ikeda K."/>
            <person name="Irieda H."/>
            <person name="Narusaka M."/>
            <person name="O'Connell R.J."/>
            <person name="Narusaka Y."/>
            <person name="Takano Y."/>
            <person name="Kubo Y."/>
            <person name="Shirasu K."/>
        </authorList>
    </citation>
    <scope>NUCLEOTIDE SEQUENCE [LARGE SCALE GENOMIC DNA]</scope>
    <source>
        <strain evidence="2">104-T / ATCC 96160 / CBS 514.97 / LARS 414 / MAFF 240422</strain>
    </source>
</reference>
<reference evidence="2" key="2">
    <citation type="journal article" date="2019" name="Mol. Plant Microbe Interact.">
        <title>Genome sequence resources for four phytopathogenic fungi from the Colletotrichum orbiculare species complex.</title>
        <authorList>
            <person name="Gan P."/>
            <person name="Tsushima A."/>
            <person name="Narusaka M."/>
            <person name="Narusaka Y."/>
            <person name="Takano Y."/>
            <person name="Kubo Y."/>
            <person name="Shirasu K."/>
        </authorList>
    </citation>
    <scope>GENOME REANNOTATION</scope>
    <source>
        <strain evidence="2">104-T / ATCC 96160 / CBS 514.97 / LARS 414 / MAFF 240422</strain>
    </source>
</reference>